<reference evidence="1 2" key="1">
    <citation type="submission" date="2014-04" db="EMBL/GenBank/DDBJ databases">
        <authorList>
            <consortium name="DOE Joint Genome Institute"/>
            <person name="Kuo A."/>
            <person name="Girlanda M."/>
            <person name="Perotto S."/>
            <person name="Kohler A."/>
            <person name="Nagy L.G."/>
            <person name="Floudas D."/>
            <person name="Copeland A."/>
            <person name="Barry K.W."/>
            <person name="Cichocki N."/>
            <person name="Veneault-Fourrey C."/>
            <person name="LaButti K."/>
            <person name="Lindquist E.A."/>
            <person name="Lipzen A."/>
            <person name="Lundell T."/>
            <person name="Morin E."/>
            <person name="Murat C."/>
            <person name="Sun H."/>
            <person name="Tunlid A."/>
            <person name="Henrissat B."/>
            <person name="Grigoriev I.V."/>
            <person name="Hibbett D.S."/>
            <person name="Martin F."/>
            <person name="Nordberg H.P."/>
            <person name="Cantor M.N."/>
            <person name="Hua S.X."/>
        </authorList>
    </citation>
    <scope>NUCLEOTIDE SEQUENCE [LARGE SCALE GENOMIC DNA]</scope>
    <source>
        <strain evidence="1 2">MUT 4182</strain>
    </source>
</reference>
<dbReference type="EMBL" id="KN823647">
    <property type="protein sequence ID" value="KIO16179.1"/>
    <property type="molecule type" value="Genomic_DNA"/>
</dbReference>
<dbReference type="OrthoDB" id="3050185at2759"/>
<organism evidence="1 2">
    <name type="scientific">Tulasnella calospora MUT 4182</name>
    <dbReference type="NCBI Taxonomy" id="1051891"/>
    <lineage>
        <taxon>Eukaryota</taxon>
        <taxon>Fungi</taxon>
        <taxon>Dikarya</taxon>
        <taxon>Basidiomycota</taxon>
        <taxon>Agaricomycotina</taxon>
        <taxon>Agaricomycetes</taxon>
        <taxon>Cantharellales</taxon>
        <taxon>Tulasnellaceae</taxon>
        <taxon>Tulasnella</taxon>
    </lineage>
</organism>
<evidence type="ECO:0000313" key="1">
    <source>
        <dbReference type="EMBL" id="KIO16179.1"/>
    </source>
</evidence>
<keyword evidence="2" id="KW-1185">Reference proteome</keyword>
<dbReference type="Proteomes" id="UP000054248">
    <property type="component" value="Unassembled WGS sequence"/>
</dbReference>
<sequence length="81" mass="9584">IPVPVGPSSLPQRDREDVFERYCRLMLLLFKPWRNASHLCKRGQSWSNAFLEFKSKCDGRVLNILNNMQLLHECRDSRNDH</sequence>
<feature type="non-terminal residue" evidence="1">
    <location>
        <position position="81"/>
    </location>
</feature>
<gene>
    <name evidence="1" type="ORF">M407DRAFT_53501</name>
</gene>
<name>A0A0C3Q1Q6_9AGAM</name>
<proteinExistence type="predicted"/>
<dbReference type="HOGENOM" id="CLU_180476_1_0_1"/>
<dbReference type="STRING" id="1051891.A0A0C3Q1Q6"/>
<protein>
    <submittedName>
        <fullName evidence="1">Uncharacterized protein</fullName>
    </submittedName>
</protein>
<dbReference type="AlphaFoldDB" id="A0A0C3Q1Q6"/>
<feature type="non-terminal residue" evidence="1">
    <location>
        <position position="1"/>
    </location>
</feature>
<accession>A0A0C3Q1Q6</accession>
<evidence type="ECO:0000313" key="2">
    <source>
        <dbReference type="Proteomes" id="UP000054248"/>
    </source>
</evidence>
<reference evidence="2" key="2">
    <citation type="submission" date="2015-01" db="EMBL/GenBank/DDBJ databases">
        <title>Evolutionary Origins and Diversification of the Mycorrhizal Mutualists.</title>
        <authorList>
            <consortium name="DOE Joint Genome Institute"/>
            <consortium name="Mycorrhizal Genomics Consortium"/>
            <person name="Kohler A."/>
            <person name="Kuo A."/>
            <person name="Nagy L.G."/>
            <person name="Floudas D."/>
            <person name="Copeland A."/>
            <person name="Barry K.W."/>
            <person name="Cichocki N."/>
            <person name="Veneault-Fourrey C."/>
            <person name="LaButti K."/>
            <person name="Lindquist E.A."/>
            <person name="Lipzen A."/>
            <person name="Lundell T."/>
            <person name="Morin E."/>
            <person name="Murat C."/>
            <person name="Riley R."/>
            <person name="Ohm R."/>
            <person name="Sun H."/>
            <person name="Tunlid A."/>
            <person name="Henrissat B."/>
            <person name="Grigoriev I.V."/>
            <person name="Hibbett D.S."/>
            <person name="Martin F."/>
        </authorList>
    </citation>
    <scope>NUCLEOTIDE SEQUENCE [LARGE SCALE GENOMIC DNA]</scope>
    <source>
        <strain evidence="2">MUT 4182</strain>
    </source>
</reference>